<name>A0ABW0SE30_9RHOB</name>
<accession>A0ABW0SE30</accession>
<evidence type="ECO:0000256" key="6">
    <source>
        <dbReference type="SAM" id="MobiDB-lite"/>
    </source>
</evidence>
<keyword evidence="4 7" id="KW-1133">Transmembrane helix</keyword>
<dbReference type="Proteomes" id="UP001596056">
    <property type="component" value="Unassembled WGS sequence"/>
</dbReference>
<comment type="caution">
    <text evidence="8">The sequence shown here is derived from an EMBL/GenBank/DDBJ whole genome shotgun (WGS) entry which is preliminary data.</text>
</comment>
<evidence type="ECO:0000256" key="3">
    <source>
        <dbReference type="ARBA" id="ARBA00022692"/>
    </source>
</evidence>
<dbReference type="InterPro" id="IPR005498">
    <property type="entry name" value="T4SS_VirB10/TraB/TrbI"/>
</dbReference>
<comment type="similarity">
    <text evidence="2">Belongs to the TrbI/VirB10 family.</text>
</comment>
<evidence type="ECO:0000256" key="5">
    <source>
        <dbReference type="ARBA" id="ARBA00023136"/>
    </source>
</evidence>
<keyword evidence="5 7" id="KW-0472">Membrane</keyword>
<evidence type="ECO:0000256" key="2">
    <source>
        <dbReference type="ARBA" id="ARBA00010265"/>
    </source>
</evidence>
<keyword evidence="9" id="KW-1185">Reference proteome</keyword>
<dbReference type="EMBL" id="JBHSNA010000011">
    <property type="protein sequence ID" value="MFC5567189.1"/>
    <property type="molecule type" value="Genomic_DNA"/>
</dbReference>
<evidence type="ECO:0000256" key="4">
    <source>
        <dbReference type="ARBA" id="ARBA00022989"/>
    </source>
</evidence>
<proteinExistence type="inferred from homology"/>
<dbReference type="RefSeq" id="WP_245218863.1">
    <property type="nucleotide sequence ID" value="NZ_JAGGJP010000014.1"/>
</dbReference>
<dbReference type="Gene3D" id="2.40.128.260">
    <property type="entry name" value="Type IV secretion system, VirB10/TraB/TrbI"/>
    <property type="match status" value="1"/>
</dbReference>
<gene>
    <name evidence="8" type="ORF">ACFPOC_12315</name>
</gene>
<organism evidence="8 9">
    <name type="scientific">Rubellimicrobium aerolatum</name>
    <dbReference type="NCBI Taxonomy" id="490979"/>
    <lineage>
        <taxon>Bacteria</taxon>
        <taxon>Pseudomonadati</taxon>
        <taxon>Pseudomonadota</taxon>
        <taxon>Alphaproteobacteria</taxon>
        <taxon>Rhodobacterales</taxon>
        <taxon>Roseobacteraceae</taxon>
        <taxon>Rubellimicrobium</taxon>
    </lineage>
</organism>
<dbReference type="CDD" id="cd16429">
    <property type="entry name" value="VirB10"/>
    <property type="match status" value="1"/>
</dbReference>
<evidence type="ECO:0000256" key="1">
    <source>
        <dbReference type="ARBA" id="ARBA00004167"/>
    </source>
</evidence>
<feature type="transmembrane region" description="Helical" evidence="7">
    <location>
        <begin position="31"/>
        <end position="51"/>
    </location>
</feature>
<dbReference type="InterPro" id="IPR042217">
    <property type="entry name" value="T4SS_VirB10/TrbI"/>
</dbReference>
<keyword evidence="3 7" id="KW-0812">Transmembrane</keyword>
<dbReference type="Pfam" id="PF03743">
    <property type="entry name" value="TrbI"/>
    <property type="match status" value="1"/>
</dbReference>
<reference evidence="9" key="1">
    <citation type="journal article" date="2019" name="Int. J. Syst. Evol. Microbiol.">
        <title>The Global Catalogue of Microorganisms (GCM) 10K type strain sequencing project: providing services to taxonomists for standard genome sequencing and annotation.</title>
        <authorList>
            <consortium name="The Broad Institute Genomics Platform"/>
            <consortium name="The Broad Institute Genome Sequencing Center for Infectious Disease"/>
            <person name="Wu L."/>
            <person name="Ma J."/>
        </authorList>
    </citation>
    <scope>NUCLEOTIDE SEQUENCE [LARGE SCALE GENOMIC DNA]</scope>
    <source>
        <strain evidence="9">KACC 11588</strain>
    </source>
</reference>
<feature type="region of interest" description="Disordered" evidence="6">
    <location>
        <begin position="1"/>
        <end position="25"/>
    </location>
</feature>
<comment type="subcellular location">
    <subcellularLocation>
        <location evidence="1">Membrane</location>
        <topology evidence="1">Single-pass membrane protein</topology>
    </subcellularLocation>
</comment>
<protein>
    <submittedName>
        <fullName evidence="8">TrbI/VirB10 family protein</fullName>
    </submittedName>
</protein>
<evidence type="ECO:0000256" key="7">
    <source>
        <dbReference type="SAM" id="Phobius"/>
    </source>
</evidence>
<evidence type="ECO:0000313" key="9">
    <source>
        <dbReference type="Proteomes" id="UP001596056"/>
    </source>
</evidence>
<sequence length="471" mass="48636">MNEDDAASLGENLAALDDTPMRGRPRAGAGPIKVIAAILGVSVLWGGILALHQSRQASDTLAVAEPEEFQPAGAGWETMPTQKSAPEVPAPIPVAAQPSLPPAVPASSEPSQPDEAMMQTLAELRAELEALREAAAPAGGEQPDEDGTAAQLASLSAQVSNLASQSANLQDALEDAQRQAKQEQLRADGLQAQLLAAQFDGSGPTLPPGGLEASPLGDTEAERLAALEARRARAEAERQARISSPIVAFGGSGVGATGAAAGPDLGQNEEFLRAGARRAEVEQATVIANPSRTVIQGTVIQAALETAIVSDLPGAIRAVVSEDVHSFDGTRVLIPRGSKLLGRYNSQIEPTQRRLMVAWDRILTPDGQSVSISAYGADELGRSGTAGRIDRRLGTRFGSAALVSLISALPAAAAASVEDPLASELAEELGGDAEDASRSVLDGYLAVPPTLFIDQGARITVLVDRDLELLG</sequence>
<feature type="region of interest" description="Disordered" evidence="6">
    <location>
        <begin position="96"/>
        <end position="115"/>
    </location>
</feature>
<evidence type="ECO:0000313" key="8">
    <source>
        <dbReference type="EMBL" id="MFC5567189.1"/>
    </source>
</evidence>